<dbReference type="EMBL" id="JAOUSF010000003">
    <property type="protein sequence ID" value="MCU9614154.1"/>
    <property type="molecule type" value="Genomic_DNA"/>
</dbReference>
<dbReference type="RefSeq" id="WP_263073391.1">
    <property type="nucleotide sequence ID" value="NZ_JAOUSF010000003.1"/>
</dbReference>
<dbReference type="PANTHER" id="PTHR42951:SF17">
    <property type="entry name" value="METALLO-BETA-LACTAMASE DOMAIN-CONTAINING PROTEIN"/>
    <property type="match status" value="1"/>
</dbReference>
<reference evidence="2" key="1">
    <citation type="submission" date="2022-10" db="EMBL/GenBank/DDBJ databases">
        <title>Description of Fervidibacillus gen. nov. in the family Fervidibacillaceae fam. nov. with two species, Fervidibacillus albus sp. nov., and Fervidibacillus halotolerans sp. nov., isolated from tidal flat sediments.</title>
        <authorList>
            <person name="Kwon K.K."/>
            <person name="Yang S.-H."/>
        </authorList>
    </citation>
    <scope>NUCLEOTIDE SEQUENCE</scope>
    <source>
        <strain evidence="2">JCM 19140</strain>
    </source>
</reference>
<sequence>MNQQEHENHTMSRKFIPMTSLTSGLFQEVADGVFCYAVQIVNIAFIETNTGFVMVDAGMPGSSKTIISFIHEQFGRDAKPEAIILTHGHFDHIGALEHLIQEWNIPIYAHKLELPYLTGQKNYPEPDGTVEGGIIAKVSPLFPNEGIDLKNHIQALPSDGTLPHLPDWNWIHTPGHSDGHISLFRKNDRTLIVGDAFVTVKQDSLYNVLVQKQEIHGPPRYLTTDWKAAKQSVIKLAKLDPNAAITGHGLPLTGEELHKGLKTLVKNFDQSEIPDHGKYI</sequence>
<dbReference type="PANTHER" id="PTHR42951">
    <property type="entry name" value="METALLO-BETA-LACTAMASE DOMAIN-CONTAINING"/>
    <property type="match status" value="1"/>
</dbReference>
<evidence type="ECO:0000259" key="1">
    <source>
        <dbReference type="SMART" id="SM00849"/>
    </source>
</evidence>
<evidence type="ECO:0000313" key="3">
    <source>
        <dbReference type="Proteomes" id="UP001209318"/>
    </source>
</evidence>
<feature type="domain" description="Metallo-beta-lactamase" evidence="1">
    <location>
        <begin position="40"/>
        <end position="248"/>
    </location>
</feature>
<dbReference type="SMART" id="SM00849">
    <property type="entry name" value="Lactamase_B"/>
    <property type="match status" value="1"/>
</dbReference>
<dbReference type="CDD" id="cd07721">
    <property type="entry name" value="yflN-like_MBL-fold"/>
    <property type="match status" value="1"/>
</dbReference>
<dbReference type="InterPro" id="IPR001279">
    <property type="entry name" value="Metallo-B-lactamas"/>
</dbReference>
<dbReference type="Pfam" id="PF00753">
    <property type="entry name" value="Lactamase_B"/>
    <property type="match status" value="1"/>
</dbReference>
<dbReference type="Gene3D" id="3.60.15.10">
    <property type="entry name" value="Ribonuclease Z/Hydroxyacylglutathione hydrolase-like"/>
    <property type="match status" value="1"/>
</dbReference>
<keyword evidence="3" id="KW-1185">Reference proteome</keyword>
<dbReference type="AlphaFoldDB" id="A0AAE3LR33"/>
<dbReference type="SUPFAM" id="SSF56281">
    <property type="entry name" value="Metallo-hydrolase/oxidoreductase"/>
    <property type="match status" value="1"/>
</dbReference>
<protein>
    <submittedName>
        <fullName evidence="2">MBL fold metallo-hydrolase</fullName>
    </submittedName>
</protein>
<comment type="caution">
    <text evidence="2">The sequence shown here is derived from an EMBL/GenBank/DDBJ whole genome shotgun (WGS) entry which is preliminary data.</text>
</comment>
<dbReference type="Proteomes" id="UP001209318">
    <property type="component" value="Unassembled WGS sequence"/>
</dbReference>
<organism evidence="2 3">
    <name type="scientific">Perspicuibacillus lycopersici</name>
    <dbReference type="NCBI Taxonomy" id="1325689"/>
    <lineage>
        <taxon>Bacteria</taxon>
        <taxon>Bacillati</taxon>
        <taxon>Bacillota</taxon>
        <taxon>Bacilli</taxon>
        <taxon>Bacillales</taxon>
        <taxon>Bacillaceae</taxon>
        <taxon>Perspicuibacillus</taxon>
    </lineage>
</organism>
<name>A0AAE3LR33_9BACI</name>
<gene>
    <name evidence="2" type="ORF">OEV98_11340</name>
</gene>
<dbReference type="InterPro" id="IPR050855">
    <property type="entry name" value="NDM-1-like"/>
</dbReference>
<accession>A0AAE3LR33</accession>
<proteinExistence type="predicted"/>
<evidence type="ECO:0000313" key="2">
    <source>
        <dbReference type="EMBL" id="MCU9614154.1"/>
    </source>
</evidence>
<dbReference type="InterPro" id="IPR036866">
    <property type="entry name" value="RibonucZ/Hydroxyglut_hydro"/>
</dbReference>